<proteinExistence type="predicted"/>
<dbReference type="AlphaFoldDB" id="A0A915DGD1"/>
<organism evidence="4 5">
    <name type="scientific">Ditylenchus dipsaci</name>
    <dbReference type="NCBI Taxonomy" id="166011"/>
    <lineage>
        <taxon>Eukaryota</taxon>
        <taxon>Metazoa</taxon>
        <taxon>Ecdysozoa</taxon>
        <taxon>Nematoda</taxon>
        <taxon>Chromadorea</taxon>
        <taxon>Rhabditida</taxon>
        <taxon>Tylenchina</taxon>
        <taxon>Tylenchomorpha</taxon>
        <taxon>Sphaerularioidea</taxon>
        <taxon>Anguinidae</taxon>
        <taxon>Anguininae</taxon>
        <taxon>Ditylenchus</taxon>
    </lineage>
</organism>
<dbReference type="InterPro" id="IPR051477">
    <property type="entry name" value="Expansin_CellWall"/>
</dbReference>
<evidence type="ECO:0000256" key="2">
    <source>
        <dbReference type="SAM" id="SignalP"/>
    </source>
</evidence>
<accession>A0A915DGD1</accession>
<dbReference type="Gene3D" id="2.40.40.10">
    <property type="entry name" value="RlpA-like domain"/>
    <property type="match status" value="1"/>
</dbReference>
<name>A0A915DGD1_9BILA</name>
<protein>
    <submittedName>
        <fullName evidence="5">RlpA-like protein double-psi beta-barrel domain-containing protein</fullName>
    </submittedName>
</protein>
<reference evidence="5" key="1">
    <citation type="submission" date="2022-11" db="UniProtKB">
        <authorList>
            <consortium name="WormBaseParasite"/>
        </authorList>
    </citation>
    <scope>IDENTIFICATION</scope>
</reference>
<feature type="chain" id="PRO_5037309066" evidence="2">
    <location>
        <begin position="21"/>
        <end position="161"/>
    </location>
</feature>
<dbReference type="SUPFAM" id="SSF50685">
    <property type="entry name" value="Barwin-like endoglucanases"/>
    <property type="match status" value="1"/>
</dbReference>
<keyword evidence="1 2" id="KW-0732">Signal</keyword>
<sequence>MSILPVIALLTTVLSSLTSAQLNAILNVPQTNSQFTFYGGTGRGACGLDYDATKNAISAAASGQLFAPSGKWVPSTLPDKRYVLDDPICRGICAKIEYKGKSIIVPINNKCPECSIKHIDLSQGAFAYLEPKLGEVGIGRNAIITYLRCNSTTNAKKPSSG</sequence>
<dbReference type="WBParaSite" id="jg19618">
    <property type="protein sequence ID" value="jg19618"/>
    <property type="gene ID" value="jg19618"/>
</dbReference>
<evidence type="ECO:0000313" key="5">
    <source>
        <dbReference type="WBParaSite" id="jg19618"/>
    </source>
</evidence>
<dbReference type="InterPro" id="IPR009009">
    <property type="entry name" value="RlpA-like_DPBB"/>
</dbReference>
<keyword evidence="4" id="KW-1185">Reference proteome</keyword>
<evidence type="ECO:0000256" key="1">
    <source>
        <dbReference type="ARBA" id="ARBA00022729"/>
    </source>
</evidence>
<dbReference type="Pfam" id="PF03330">
    <property type="entry name" value="DPBB_1"/>
    <property type="match status" value="1"/>
</dbReference>
<dbReference type="Proteomes" id="UP000887574">
    <property type="component" value="Unplaced"/>
</dbReference>
<dbReference type="PANTHER" id="PTHR31836:SF28">
    <property type="entry name" value="SRCR DOMAIN-CONTAINING PROTEIN-RELATED"/>
    <property type="match status" value="1"/>
</dbReference>
<dbReference type="PANTHER" id="PTHR31836">
    <property type="match status" value="1"/>
</dbReference>
<evidence type="ECO:0000313" key="4">
    <source>
        <dbReference type="Proteomes" id="UP000887574"/>
    </source>
</evidence>
<dbReference type="InterPro" id="IPR036908">
    <property type="entry name" value="RlpA-like_sf"/>
</dbReference>
<feature type="domain" description="RlpA-like protein double-psi beta-barrel" evidence="3">
    <location>
        <begin position="89"/>
        <end position="130"/>
    </location>
</feature>
<evidence type="ECO:0000259" key="3">
    <source>
        <dbReference type="Pfam" id="PF03330"/>
    </source>
</evidence>
<feature type="signal peptide" evidence="2">
    <location>
        <begin position="1"/>
        <end position="20"/>
    </location>
</feature>